<dbReference type="InterPro" id="IPR050352">
    <property type="entry name" value="ABCG_transporters"/>
</dbReference>
<evidence type="ECO:0000256" key="8">
    <source>
        <dbReference type="ARBA" id="ARBA00023136"/>
    </source>
</evidence>
<dbReference type="GO" id="GO:0005524">
    <property type="term" value="F:ATP binding"/>
    <property type="evidence" value="ECO:0007669"/>
    <property type="project" value="UniProtKB-KW"/>
</dbReference>
<keyword evidence="4 9" id="KW-0812">Transmembrane</keyword>
<dbReference type="GO" id="GO:0005886">
    <property type="term" value="C:plasma membrane"/>
    <property type="evidence" value="ECO:0007669"/>
    <property type="project" value="TreeGrafter"/>
</dbReference>
<evidence type="ECO:0000313" key="12">
    <source>
        <dbReference type="Proteomes" id="UP000076502"/>
    </source>
</evidence>
<organism evidence="11 12">
    <name type="scientific">Dufourea novaeangliae</name>
    <name type="common">Sweat bee</name>
    <dbReference type="NCBI Taxonomy" id="178035"/>
    <lineage>
        <taxon>Eukaryota</taxon>
        <taxon>Metazoa</taxon>
        <taxon>Ecdysozoa</taxon>
        <taxon>Arthropoda</taxon>
        <taxon>Hexapoda</taxon>
        <taxon>Insecta</taxon>
        <taxon>Pterygota</taxon>
        <taxon>Neoptera</taxon>
        <taxon>Endopterygota</taxon>
        <taxon>Hymenoptera</taxon>
        <taxon>Apocrita</taxon>
        <taxon>Aculeata</taxon>
        <taxon>Apoidea</taxon>
        <taxon>Anthophila</taxon>
        <taxon>Halictidae</taxon>
        <taxon>Rophitinae</taxon>
        <taxon>Dufourea</taxon>
    </lineage>
</organism>
<dbReference type="AlphaFoldDB" id="A0A154P1B8"/>
<name>A0A154P1B8_DUFNO</name>
<comment type="similarity">
    <text evidence="2">Belongs to the ABC transporter superfamily. ABCG family. Eye pigment precursor importer (TC 3.A.1.204) subfamily.</text>
</comment>
<keyword evidence="7 9" id="KW-1133">Transmembrane helix</keyword>
<dbReference type="Pfam" id="PF00005">
    <property type="entry name" value="ABC_tran"/>
    <property type="match status" value="1"/>
</dbReference>
<dbReference type="InterPro" id="IPR003439">
    <property type="entry name" value="ABC_transporter-like_ATP-bd"/>
</dbReference>
<dbReference type="PANTHER" id="PTHR48041:SF32">
    <property type="entry name" value="PROTEIN WHITE-LIKE PROTEIN"/>
    <property type="match status" value="1"/>
</dbReference>
<evidence type="ECO:0000256" key="3">
    <source>
        <dbReference type="ARBA" id="ARBA00022448"/>
    </source>
</evidence>
<dbReference type="SMART" id="SM00382">
    <property type="entry name" value="AAA"/>
    <property type="match status" value="1"/>
</dbReference>
<evidence type="ECO:0000313" key="11">
    <source>
        <dbReference type="EMBL" id="KZC05633.1"/>
    </source>
</evidence>
<feature type="transmembrane region" description="Helical" evidence="9">
    <location>
        <begin position="433"/>
        <end position="462"/>
    </location>
</feature>
<evidence type="ECO:0000256" key="4">
    <source>
        <dbReference type="ARBA" id="ARBA00022692"/>
    </source>
</evidence>
<dbReference type="Pfam" id="PF01061">
    <property type="entry name" value="ABC2_membrane"/>
    <property type="match status" value="1"/>
</dbReference>
<feature type="transmembrane region" description="Helical" evidence="9">
    <location>
        <begin position="513"/>
        <end position="535"/>
    </location>
</feature>
<keyword evidence="8 9" id="KW-0472">Membrane</keyword>
<dbReference type="InterPro" id="IPR027417">
    <property type="entry name" value="P-loop_NTPase"/>
</dbReference>
<keyword evidence="12" id="KW-1185">Reference proteome</keyword>
<keyword evidence="6 11" id="KW-0067">ATP-binding</keyword>
<dbReference type="InterPro" id="IPR017871">
    <property type="entry name" value="ABC_transporter-like_CS"/>
</dbReference>
<evidence type="ECO:0000256" key="9">
    <source>
        <dbReference type="SAM" id="Phobius"/>
    </source>
</evidence>
<dbReference type="InterPro" id="IPR013525">
    <property type="entry name" value="ABC2_TM"/>
</dbReference>
<accession>A0A154P1B8</accession>
<evidence type="ECO:0000256" key="2">
    <source>
        <dbReference type="ARBA" id="ARBA00005814"/>
    </source>
</evidence>
<dbReference type="Gene3D" id="3.40.50.300">
    <property type="entry name" value="P-loop containing nucleotide triphosphate hydrolases"/>
    <property type="match status" value="1"/>
</dbReference>
<dbReference type="SUPFAM" id="SSF52540">
    <property type="entry name" value="P-loop containing nucleoside triphosphate hydrolases"/>
    <property type="match status" value="1"/>
</dbReference>
<dbReference type="InterPro" id="IPR043926">
    <property type="entry name" value="ABCG_dom"/>
</dbReference>
<keyword evidence="3" id="KW-0813">Transport</keyword>
<dbReference type="Proteomes" id="UP000076502">
    <property type="component" value="Unassembled WGS sequence"/>
</dbReference>
<protein>
    <submittedName>
        <fullName evidence="11">ATP-binding cassette sub-family G member 4</fullName>
    </submittedName>
</protein>
<dbReference type="Pfam" id="PF19055">
    <property type="entry name" value="ABC2_membrane_7"/>
    <property type="match status" value="1"/>
</dbReference>
<evidence type="ECO:0000256" key="1">
    <source>
        <dbReference type="ARBA" id="ARBA00004141"/>
    </source>
</evidence>
<dbReference type="GO" id="GO:0140359">
    <property type="term" value="F:ABC-type transporter activity"/>
    <property type="evidence" value="ECO:0007669"/>
    <property type="project" value="InterPro"/>
</dbReference>
<sequence length="542" mass="61704">MGPSGAGKSTLLNILTGFDRDMWKGQIEYIGREGKHTWQEYRKQSCYIQQDDRLHPLFNVVEAMWMAVNLKIGSSLSKKAKGMLIDDVLENLDLMKTKNTKCSQLSGGQKKRLSIALELVDNPPVMFLDEPTTGLDALSSYQCISLLKSLAKAGRTIVCTIHQPSAAIYEMFDNVYLLADGRCMYDGATKDTVAYFASIGLQCPKYHNPADYMIEVVSCEYGDYTDQLIKVADTAKGSWRSTTKTEEQSNDHRRNVDKATVLVQMPSEMDKFFVLVQRCITQLYRDWTMTHLKIGLHLFVGILLGLLFTDSGSNGSKTLNNMGFLLVTSVYLCYTSMMPAVLKFPSELQTLKKERFNNWYRLRTYYAATIVCTLPMQMVFAVAYSSPSYFLSHQPMDVNRFVMFMVVAILTTMNADSFGTLVGTLMNPINGTFCAAIIVCGMLALAGFLALFAHMPIALYYLSYLSYLKYSMHGFVHAMYGFNREKLDCYRNYCHYRMPEMIMTEFSMLEGRYWMDIVLLLCNYFVFRFAAYFTLKRKLSAA</sequence>
<evidence type="ECO:0000256" key="6">
    <source>
        <dbReference type="ARBA" id="ARBA00022840"/>
    </source>
</evidence>
<reference evidence="11 12" key="1">
    <citation type="submission" date="2015-07" db="EMBL/GenBank/DDBJ databases">
        <title>The genome of Dufourea novaeangliae.</title>
        <authorList>
            <person name="Pan H."/>
            <person name="Kapheim K."/>
        </authorList>
    </citation>
    <scope>NUCLEOTIDE SEQUENCE [LARGE SCALE GENOMIC DNA]</scope>
    <source>
        <strain evidence="11">0120121106</strain>
        <tissue evidence="11">Whole body</tissue>
    </source>
</reference>
<proteinExistence type="inferred from homology"/>
<evidence type="ECO:0000259" key="10">
    <source>
        <dbReference type="PROSITE" id="PS50893"/>
    </source>
</evidence>
<dbReference type="STRING" id="178035.A0A154P1B8"/>
<feature type="transmembrane region" description="Helical" evidence="9">
    <location>
        <begin position="404"/>
        <end position="426"/>
    </location>
</feature>
<dbReference type="FunFam" id="3.40.50.300:FF:001077">
    <property type="entry name" value="Uncharacterized protein, isoform A"/>
    <property type="match status" value="1"/>
</dbReference>
<feature type="domain" description="ABC transporter" evidence="10">
    <location>
        <begin position="1"/>
        <end position="205"/>
    </location>
</feature>
<comment type="subcellular location">
    <subcellularLocation>
        <location evidence="1">Membrane</location>
        <topology evidence="1">Multi-pass membrane protein</topology>
    </subcellularLocation>
</comment>
<dbReference type="InterPro" id="IPR003593">
    <property type="entry name" value="AAA+_ATPase"/>
</dbReference>
<dbReference type="PANTHER" id="PTHR48041">
    <property type="entry name" value="ABC TRANSPORTER G FAMILY MEMBER 28"/>
    <property type="match status" value="1"/>
</dbReference>
<feature type="transmembrane region" description="Helical" evidence="9">
    <location>
        <begin position="365"/>
        <end position="384"/>
    </location>
</feature>
<dbReference type="PROSITE" id="PS00211">
    <property type="entry name" value="ABC_TRANSPORTER_1"/>
    <property type="match status" value="1"/>
</dbReference>
<feature type="transmembrane region" description="Helical" evidence="9">
    <location>
        <begin position="292"/>
        <end position="309"/>
    </location>
</feature>
<evidence type="ECO:0000256" key="5">
    <source>
        <dbReference type="ARBA" id="ARBA00022741"/>
    </source>
</evidence>
<dbReference type="EMBL" id="KQ434796">
    <property type="protein sequence ID" value="KZC05633.1"/>
    <property type="molecule type" value="Genomic_DNA"/>
</dbReference>
<dbReference type="OrthoDB" id="66620at2759"/>
<keyword evidence="5" id="KW-0547">Nucleotide-binding</keyword>
<gene>
    <name evidence="11" type="ORF">WN55_04573</name>
</gene>
<evidence type="ECO:0000256" key="7">
    <source>
        <dbReference type="ARBA" id="ARBA00022989"/>
    </source>
</evidence>
<feature type="transmembrane region" description="Helical" evidence="9">
    <location>
        <begin position="321"/>
        <end position="344"/>
    </location>
</feature>
<dbReference type="GO" id="GO:0016887">
    <property type="term" value="F:ATP hydrolysis activity"/>
    <property type="evidence" value="ECO:0007669"/>
    <property type="project" value="InterPro"/>
</dbReference>
<dbReference type="PROSITE" id="PS50893">
    <property type="entry name" value="ABC_TRANSPORTER_2"/>
    <property type="match status" value="1"/>
</dbReference>